<evidence type="ECO:0000313" key="7">
    <source>
        <dbReference type="EMBL" id="TDT58448.1"/>
    </source>
</evidence>
<keyword evidence="5" id="KW-0812">Transmembrane</keyword>
<dbReference type="EMBL" id="SOAZ01000011">
    <property type="protein sequence ID" value="TDT58448.1"/>
    <property type="molecule type" value="Genomic_DNA"/>
</dbReference>
<feature type="domain" description="HTH tetR-type" evidence="6">
    <location>
        <begin position="5"/>
        <end position="65"/>
    </location>
</feature>
<dbReference type="InterPro" id="IPR023772">
    <property type="entry name" value="DNA-bd_HTH_TetR-type_CS"/>
</dbReference>
<organism evidence="7 8">
    <name type="scientific">Fonticella tunisiensis</name>
    <dbReference type="NCBI Taxonomy" id="1096341"/>
    <lineage>
        <taxon>Bacteria</taxon>
        <taxon>Bacillati</taxon>
        <taxon>Bacillota</taxon>
        <taxon>Clostridia</taxon>
        <taxon>Eubacteriales</taxon>
        <taxon>Clostridiaceae</taxon>
        <taxon>Fonticella</taxon>
    </lineage>
</organism>
<evidence type="ECO:0000256" key="1">
    <source>
        <dbReference type="ARBA" id="ARBA00023015"/>
    </source>
</evidence>
<proteinExistence type="predicted"/>
<dbReference type="PRINTS" id="PR00455">
    <property type="entry name" value="HTHTETR"/>
</dbReference>
<keyword evidence="8" id="KW-1185">Reference proteome</keyword>
<dbReference type="Gene3D" id="1.10.357.10">
    <property type="entry name" value="Tetracycline Repressor, domain 2"/>
    <property type="match status" value="1"/>
</dbReference>
<dbReference type="Pfam" id="PF00440">
    <property type="entry name" value="TetR_N"/>
    <property type="match status" value="1"/>
</dbReference>
<dbReference type="InterPro" id="IPR009057">
    <property type="entry name" value="Homeodomain-like_sf"/>
</dbReference>
<dbReference type="SUPFAM" id="SSF48498">
    <property type="entry name" value="Tetracyclin repressor-like, C-terminal domain"/>
    <property type="match status" value="1"/>
</dbReference>
<keyword evidence="1" id="KW-0805">Transcription regulation</keyword>
<feature type="DNA-binding region" description="H-T-H motif" evidence="4">
    <location>
        <begin position="28"/>
        <end position="47"/>
    </location>
</feature>
<dbReference type="InterPro" id="IPR050624">
    <property type="entry name" value="HTH-type_Tx_Regulator"/>
</dbReference>
<dbReference type="Proteomes" id="UP000295325">
    <property type="component" value="Unassembled WGS sequence"/>
</dbReference>
<reference evidence="7 8" key="1">
    <citation type="submission" date="2019-03" db="EMBL/GenBank/DDBJ databases">
        <title>Genomic Encyclopedia of Type Strains, Phase IV (KMG-IV): sequencing the most valuable type-strain genomes for metagenomic binning, comparative biology and taxonomic classification.</title>
        <authorList>
            <person name="Goeker M."/>
        </authorList>
    </citation>
    <scope>NUCLEOTIDE SEQUENCE [LARGE SCALE GENOMIC DNA]</scope>
    <source>
        <strain evidence="7 8">DSM 24455</strain>
    </source>
</reference>
<evidence type="ECO:0000259" key="6">
    <source>
        <dbReference type="PROSITE" id="PS50977"/>
    </source>
</evidence>
<dbReference type="PANTHER" id="PTHR43479">
    <property type="entry name" value="ACREF/ENVCD OPERON REPRESSOR-RELATED"/>
    <property type="match status" value="1"/>
</dbReference>
<dbReference type="OrthoDB" id="9785164at2"/>
<dbReference type="FunFam" id="1.10.10.60:FF:000141">
    <property type="entry name" value="TetR family transcriptional regulator"/>
    <property type="match status" value="1"/>
</dbReference>
<comment type="caution">
    <text evidence="7">The sequence shown here is derived from an EMBL/GenBank/DDBJ whole genome shotgun (WGS) entry which is preliminary data.</text>
</comment>
<evidence type="ECO:0000256" key="5">
    <source>
        <dbReference type="SAM" id="Phobius"/>
    </source>
</evidence>
<name>A0A4V3ETA8_9CLOT</name>
<evidence type="ECO:0000256" key="2">
    <source>
        <dbReference type="ARBA" id="ARBA00023125"/>
    </source>
</evidence>
<dbReference type="InterPro" id="IPR001647">
    <property type="entry name" value="HTH_TetR"/>
</dbReference>
<accession>A0A4V3ETA8</accession>
<dbReference type="GO" id="GO:0003677">
    <property type="term" value="F:DNA binding"/>
    <property type="evidence" value="ECO:0007669"/>
    <property type="project" value="UniProtKB-UniRule"/>
</dbReference>
<dbReference type="PANTHER" id="PTHR43479:SF11">
    <property type="entry name" value="ACREF_ENVCD OPERON REPRESSOR-RELATED"/>
    <property type="match status" value="1"/>
</dbReference>
<sequence>MKNVNKTKKLIFDAAIKSFSQKGFHKTTVDEIAESAGVAKGTLYYHFKSKEEIFKFIIDEGTRIIEEEILDRTEHLEDPVEKLRTICYVHIELVTKHVEFFKTILSQMWGNEERQNQLRDVLAGYFKLIEKYLTEAADEKYIKDKNMEIIAFNFFGVMISTIIYSLMHREKNVKDLADTFVDFIMGGIGK</sequence>
<evidence type="ECO:0000256" key="3">
    <source>
        <dbReference type="ARBA" id="ARBA00023163"/>
    </source>
</evidence>
<protein>
    <submittedName>
        <fullName evidence="7">TetR family transcriptional regulator</fullName>
    </submittedName>
</protein>
<evidence type="ECO:0000256" key="4">
    <source>
        <dbReference type="PROSITE-ProRule" id="PRU00335"/>
    </source>
</evidence>
<dbReference type="Gene3D" id="1.10.10.60">
    <property type="entry name" value="Homeodomain-like"/>
    <property type="match status" value="1"/>
</dbReference>
<gene>
    <name evidence="7" type="ORF">EDD71_11196</name>
</gene>
<dbReference type="Pfam" id="PF17932">
    <property type="entry name" value="TetR_C_24"/>
    <property type="match status" value="1"/>
</dbReference>
<keyword evidence="3" id="KW-0804">Transcription</keyword>
<dbReference type="InterPro" id="IPR036271">
    <property type="entry name" value="Tet_transcr_reg_TetR-rel_C_sf"/>
</dbReference>
<dbReference type="AlphaFoldDB" id="A0A4V3ETA8"/>
<dbReference type="PROSITE" id="PS50977">
    <property type="entry name" value="HTH_TETR_2"/>
    <property type="match status" value="1"/>
</dbReference>
<keyword evidence="2 4" id="KW-0238">DNA-binding</keyword>
<dbReference type="PROSITE" id="PS01081">
    <property type="entry name" value="HTH_TETR_1"/>
    <property type="match status" value="1"/>
</dbReference>
<dbReference type="InterPro" id="IPR041490">
    <property type="entry name" value="KstR2_TetR_C"/>
</dbReference>
<keyword evidence="5" id="KW-1133">Transmembrane helix</keyword>
<feature type="transmembrane region" description="Helical" evidence="5">
    <location>
        <begin position="149"/>
        <end position="167"/>
    </location>
</feature>
<dbReference type="GO" id="GO:0045892">
    <property type="term" value="P:negative regulation of DNA-templated transcription"/>
    <property type="evidence" value="ECO:0007669"/>
    <property type="project" value="UniProtKB-ARBA"/>
</dbReference>
<dbReference type="SUPFAM" id="SSF46689">
    <property type="entry name" value="Homeodomain-like"/>
    <property type="match status" value="1"/>
</dbReference>
<evidence type="ECO:0000313" key="8">
    <source>
        <dbReference type="Proteomes" id="UP000295325"/>
    </source>
</evidence>
<keyword evidence="5" id="KW-0472">Membrane</keyword>